<keyword evidence="17" id="KW-0472">Membrane</keyword>
<feature type="binding site" evidence="13 14">
    <location>
        <position position="139"/>
    </location>
    <ligand>
        <name>ATP</name>
        <dbReference type="ChEBI" id="CHEBI:30616"/>
    </ligand>
</feature>
<keyword evidence="5 13" id="KW-0597">Phosphoprotein</keyword>
<evidence type="ECO:0000256" key="12">
    <source>
        <dbReference type="ARBA" id="ARBA00023080"/>
    </source>
</evidence>
<dbReference type="PROSITE" id="PS00469">
    <property type="entry name" value="NDPK"/>
    <property type="match status" value="1"/>
</dbReference>
<feature type="binding site" evidence="13 14">
    <location>
        <position position="112"/>
    </location>
    <ligand>
        <name>ATP</name>
        <dbReference type="ChEBI" id="CHEBI:30616"/>
    </ligand>
</feature>
<evidence type="ECO:0000256" key="6">
    <source>
        <dbReference type="ARBA" id="ARBA00022679"/>
    </source>
</evidence>
<dbReference type="InterPro" id="IPR034907">
    <property type="entry name" value="NDK-like_dom"/>
</dbReference>
<evidence type="ECO:0000256" key="13">
    <source>
        <dbReference type="HAMAP-Rule" id="MF_00451"/>
    </source>
</evidence>
<dbReference type="PROSITE" id="PS51374">
    <property type="entry name" value="NDPK_LIKE"/>
    <property type="match status" value="1"/>
</dbReference>
<sequence>MILFKNKLILINYLIILIIINLKIYMTIEQTLSILKPDALEKNIVGEIYNRYEKIGLKIIAAYMKKLSKNDVEKFYSIHKNRPFFKNLVNFMISGPVFIQVLEGEDAIKKHRILIGDTDPIKAAKGTIRADFAESIDKNIVHGSDSIKNAKFEISYFFSISNIYSKYL</sequence>
<comment type="catalytic activity">
    <reaction evidence="13 16">
        <text>a 2'-deoxyribonucleoside 5'-diphosphate + ATP = a 2'-deoxyribonucleoside 5'-triphosphate + ADP</text>
        <dbReference type="Rhea" id="RHEA:44640"/>
        <dbReference type="ChEBI" id="CHEBI:30616"/>
        <dbReference type="ChEBI" id="CHEBI:61560"/>
        <dbReference type="ChEBI" id="CHEBI:73316"/>
        <dbReference type="ChEBI" id="CHEBI:456216"/>
        <dbReference type="EC" id="2.7.4.6"/>
    </reaction>
</comment>
<evidence type="ECO:0000256" key="15">
    <source>
        <dbReference type="RuleBase" id="RU004011"/>
    </source>
</evidence>
<keyword evidence="7 13" id="KW-0479">Metal-binding</keyword>
<dbReference type="InterPro" id="IPR036850">
    <property type="entry name" value="NDK-like_dom_sf"/>
</dbReference>
<dbReference type="PRINTS" id="PR01243">
    <property type="entry name" value="NUCDPKINASE"/>
</dbReference>
<feature type="binding site" evidence="13 14">
    <location>
        <position position="84"/>
    </location>
    <ligand>
        <name>ATP</name>
        <dbReference type="ChEBI" id="CHEBI:30616"/>
    </ligand>
</feature>
<evidence type="ECO:0000313" key="20">
    <source>
        <dbReference type="Proteomes" id="UP000015216"/>
    </source>
</evidence>
<dbReference type="Gene3D" id="3.30.70.141">
    <property type="entry name" value="Nucleoside diphosphate kinase-like domain"/>
    <property type="match status" value="1"/>
</dbReference>
<evidence type="ECO:0000256" key="16">
    <source>
        <dbReference type="RuleBase" id="RU004013"/>
    </source>
</evidence>
<evidence type="ECO:0000256" key="5">
    <source>
        <dbReference type="ARBA" id="ARBA00022553"/>
    </source>
</evidence>
<dbReference type="STRING" id="669502.SSDC_00445"/>
<dbReference type="eggNOG" id="COG0105">
    <property type="taxonomic scope" value="Bacteria"/>
</dbReference>
<protein>
    <recommendedName>
        <fullName evidence="4 13">Nucleoside diphosphate kinase</fullName>
        <shortName evidence="13">NDK</shortName>
        <shortName evidence="13">NDP kinase</shortName>
        <ecNumber evidence="3 13">2.7.4.6</ecNumber>
    </recommendedName>
    <alternativeName>
        <fullName evidence="13">Nucleoside-2-P kinase</fullName>
    </alternativeName>
</protein>
<evidence type="ECO:0000256" key="7">
    <source>
        <dbReference type="ARBA" id="ARBA00022723"/>
    </source>
</evidence>
<feature type="domain" description="Nucleoside diphosphate kinase-like" evidence="18">
    <location>
        <begin position="28"/>
        <end position="165"/>
    </location>
</feature>
<feature type="active site" description="Pros-phosphohistidine intermediate" evidence="13 14">
    <location>
        <position position="142"/>
    </location>
</feature>
<keyword evidence="20" id="KW-1185">Reference proteome</keyword>
<dbReference type="EMBL" id="CP003468">
    <property type="protein sequence ID" value="AGS06783.1"/>
    <property type="molecule type" value="Genomic_DNA"/>
</dbReference>
<dbReference type="HAMAP" id="MF_00451">
    <property type="entry name" value="NDP_kinase"/>
    <property type="match status" value="1"/>
</dbReference>
<dbReference type="GO" id="GO:0006228">
    <property type="term" value="P:UTP biosynthetic process"/>
    <property type="evidence" value="ECO:0007669"/>
    <property type="project" value="UniProtKB-UniRule"/>
</dbReference>
<evidence type="ECO:0000256" key="2">
    <source>
        <dbReference type="ARBA" id="ARBA00008142"/>
    </source>
</evidence>
<evidence type="ECO:0000256" key="9">
    <source>
        <dbReference type="ARBA" id="ARBA00022777"/>
    </source>
</evidence>
<dbReference type="HOGENOM" id="CLU_060216_8_1_4"/>
<reference evidence="19 20" key="1">
    <citation type="journal article" date="2013" name="Curr. Biol.">
        <title>Defensive bacteriome symbiont with a drastically reduced genome.</title>
        <authorList>
            <person name="Nakabachi A."/>
            <person name="Ueoka R."/>
            <person name="Oshima K."/>
            <person name="Teta R."/>
            <person name="Mangoni A."/>
            <person name="Gurgui M."/>
            <person name="Oldham N.J."/>
            <person name="van Echten-Deckert G."/>
            <person name="Okamura K."/>
            <person name="Yamamoto K."/>
            <person name="Inoue H."/>
            <person name="Ohkuma M."/>
            <person name="Hongoh Y."/>
            <person name="Miyagishima S.Y."/>
            <person name="Hattori M."/>
            <person name="Piel J."/>
            <person name="Fukatsu T."/>
        </authorList>
    </citation>
    <scope>NUCLEOTIDE SEQUENCE [LARGE SCALE GENOMIC DNA]</scope>
    <source>
        <strain evidence="19 20">DC</strain>
    </source>
</reference>
<dbReference type="Proteomes" id="UP000015216">
    <property type="component" value="Chromosome"/>
</dbReference>
<dbReference type="InterPro" id="IPR001564">
    <property type="entry name" value="Nucleoside_diP_kinase"/>
</dbReference>
<dbReference type="PATRIC" id="fig|669502.6.peg.87"/>
<evidence type="ECO:0000256" key="14">
    <source>
        <dbReference type="PROSITE-ProRule" id="PRU00706"/>
    </source>
</evidence>
<evidence type="ECO:0000256" key="8">
    <source>
        <dbReference type="ARBA" id="ARBA00022741"/>
    </source>
</evidence>
<dbReference type="EC" id="2.7.4.6" evidence="3 13"/>
<evidence type="ECO:0000256" key="10">
    <source>
        <dbReference type="ARBA" id="ARBA00022840"/>
    </source>
</evidence>
<comment type="similarity">
    <text evidence="2 13 14 15">Belongs to the NDK family.</text>
</comment>
<evidence type="ECO:0000256" key="11">
    <source>
        <dbReference type="ARBA" id="ARBA00022842"/>
    </source>
</evidence>
<keyword evidence="9 13" id="KW-0418">Kinase</keyword>
<keyword evidence="8 13" id="KW-0547">Nucleotide-binding</keyword>
<evidence type="ECO:0000256" key="1">
    <source>
        <dbReference type="ARBA" id="ARBA00001946"/>
    </source>
</evidence>
<feature type="binding site" evidence="13 14">
    <location>
        <position position="118"/>
    </location>
    <ligand>
        <name>ATP</name>
        <dbReference type="ChEBI" id="CHEBI:30616"/>
    </ligand>
</feature>
<comment type="subunit">
    <text evidence="13">Homotetramer.</text>
</comment>
<comment type="cofactor">
    <cofactor evidence="1 13">
        <name>Mg(2+)</name>
        <dbReference type="ChEBI" id="CHEBI:18420"/>
    </cofactor>
</comment>
<comment type="function">
    <text evidence="13">Major role in the synthesis of nucleoside triphosphates other than ATP. The ATP gamma phosphate is transferred to the NDP beta phosphate via a ping-pong mechanism, using a phosphorylated active-site intermediate.</text>
</comment>
<keyword evidence="13" id="KW-0963">Cytoplasm</keyword>
<dbReference type="GO" id="GO:0006241">
    <property type="term" value="P:CTP biosynthetic process"/>
    <property type="evidence" value="ECO:0007669"/>
    <property type="project" value="UniProtKB-UniRule"/>
</dbReference>
<dbReference type="CDD" id="cd04413">
    <property type="entry name" value="NDPk_I"/>
    <property type="match status" value="1"/>
</dbReference>
<dbReference type="AlphaFoldDB" id="S5RPH5"/>
<evidence type="ECO:0000313" key="19">
    <source>
        <dbReference type="EMBL" id="AGS06783.1"/>
    </source>
</evidence>
<evidence type="ECO:0000256" key="3">
    <source>
        <dbReference type="ARBA" id="ARBA00012966"/>
    </source>
</evidence>
<dbReference type="SUPFAM" id="SSF54919">
    <property type="entry name" value="Nucleoside diphosphate kinase, NDK"/>
    <property type="match status" value="1"/>
</dbReference>
<evidence type="ECO:0000256" key="4">
    <source>
        <dbReference type="ARBA" id="ARBA00017632"/>
    </source>
</evidence>
<keyword evidence="6 13" id="KW-0808">Transferase</keyword>
<dbReference type="GO" id="GO:0006183">
    <property type="term" value="P:GTP biosynthetic process"/>
    <property type="evidence" value="ECO:0007669"/>
    <property type="project" value="UniProtKB-UniRule"/>
</dbReference>
<evidence type="ECO:0000259" key="18">
    <source>
        <dbReference type="SMART" id="SM00562"/>
    </source>
</evidence>
<dbReference type="SMART" id="SM00562">
    <property type="entry name" value="NDK"/>
    <property type="match status" value="1"/>
</dbReference>
<comment type="subcellular location">
    <subcellularLocation>
        <location evidence="13">Cytoplasm</location>
    </subcellularLocation>
</comment>
<comment type="catalytic activity">
    <reaction evidence="13">
        <text>a ribonucleoside 5'-diphosphate + ATP = a ribonucleoside 5'-triphosphate + ADP</text>
        <dbReference type="Rhea" id="RHEA:18113"/>
        <dbReference type="ChEBI" id="CHEBI:30616"/>
        <dbReference type="ChEBI" id="CHEBI:57930"/>
        <dbReference type="ChEBI" id="CHEBI:61557"/>
        <dbReference type="ChEBI" id="CHEBI:456216"/>
        <dbReference type="EC" id="2.7.4.6"/>
    </reaction>
</comment>
<accession>S5RPH5</accession>
<dbReference type="PANTHER" id="PTHR11349">
    <property type="entry name" value="NUCLEOSIDE DIPHOSPHATE KINASE"/>
    <property type="match status" value="1"/>
</dbReference>
<keyword evidence="17" id="KW-0812">Transmembrane</keyword>
<evidence type="ECO:0000256" key="17">
    <source>
        <dbReference type="SAM" id="Phobius"/>
    </source>
</evidence>
<keyword evidence="17" id="KW-1133">Transmembrane helix</keyword>
<keyword evidence="10 13" id="KW-0067">ATP-binding</keyword>
<keyword evidence="12 13" id="KW-0546">Nucleotide metabolism</keyword>
<feature type="transmembrane region" description="Helical" evidence="17">
    <location>
        <begin position="7"/>
        <end position="26"/>
    </location>
</feature>
<dbReference type="KEGG" id="ssdc:SSDC_00445"/>
<dbReference type="GO" id="GO:0005524">
    <property type="term" value="F:ATP binding"/>
    <property type="evidence" value="ECO:0007669"/>
    <property type="project" value="UniProtKB-UniRule"/>
</dbReference>
<dbReference type="GO" id="GO:0005737">
    <property type="term" value="C:cytoplasm"/>
    <property type="evidence" value="ECO:0007669"/>
    <property type="project" value="UniProtKB-SubCell"/>
</dbReference>
<dbReference type="Pfam" id="PF00334">
    <property type="entry name" value="NDK"/>
    <property type="match status" value="1"/>
</dbReference>
<feature type="binding site" evidence="13 14">
    <location>
        <position position="129"/>
    </location>
    <ligand>
        <name>ATP</name>
        <dbReference type="ChEBI" id="CHEBI:30616"/>
    </ligand>
</feature>
<keyword evidence="11 13" id="KW-0460">Magnesium</keyword>
<proteinExistence type="inferred from homology"/>
<gene>
    <name evidence="13 19" type="primary">ndk</name>
    <name evidence="19" type="ORF">SSDC_00445</name>
</gene>
<dbReference type="GO" id="GO:0004550">
    <property type="term" value="F:nucleoside diphosphate kinase activity"/>
    <property type="evidence" value="ECO:0007669"/>
    <property type="project" value="UniProtKB-UniRule"/>
</dbReference>
<feature type="binding site" evidence="13 14">
    <location>
        <position position="36"/>
    </location>
    <ligand>
        <name>ATP</name>
        <dbReference type="ChEBI" id="CHEBI:30616"/>
    </ligand>
</feature>
<organism evidence="19 20">
    <name type="scientific">Candidatus Profftella armatura</name>
    <dbReference type="NCBI Taxonomy" id="669502"/>
    <lineage>
        <taxon>Bacteria</taxon>
        <taxon>Pseudomonadati</taxon>
        <taxon>Pseudomonadota</taxon>
        <taxon>Betaproteobacteria</taxon>
        <taxon>Candidatus Profftella</taxon>
    </lineage>
</organism>
<dbReference type="InterPro" id="IPR023005">
    <property type="entry name" value="Nucleoside_diP_kinase_AS"/>
</dbReference>
<dbReference type="NCBIfam" id="NF001908">
    <property type="entry name" value="PRK00668.1"/>
    <property type="match status" value="1"/>
</dbReference>
<dbReference type="FunFam" id="3.30.70.141:FF:000003">
    <property type="entry name" value="Nucleoside diphosphate kinase"/>
    <property type="match status" value="1"/>
</dbReference>
<name>S5RPH5_9PROT</name>
<dbReference type="GO" id="GO:0046872">
    <property type="term" value="F:metal ion binding"/>
    <property type="evidence" value="ECO:0007669"/>
    <property type="project" value="UniProtKB-KW"/>
</dbReference>